<protein>
    <submittedName>
        <fullName evidence="1">Uncharacterized protein</fullName>
    </submittedName>
</protein>
<dbReference type="EMBL" id="JAANIU010000147">
    <property type="protein sequence ID" value="KAG1574719.1"/>
    <property type="molecule type" value="Genomic_DNA"/>
</dbReference>
<sequence>MHHSTEDQDATRYVDGMGYDDRRNELVVFEASSGQYNANTDKIIDGSTKQISSMMSMLKGIASCHLNAKFDTLLKTKVFGIQSIKTNIVLSEMLFREDGGCHFREVRSVEVPTEYVERNKWINAATINNNNTAIIQSI</sequence>
<dbReference type="AlphaFoldDB" id="A0A9P6ZBZ4"/>
<dbReference type="OMA" id="WGFERVA"/>
<reference evidence="1 2" key="1">
    <citation type="journal article" date="2020" name="Microb. Genom.">
        <title>Genetic diversity of clinical and environmental Mucorales isolates obtained from an investigation of mucormycosis cases among solid organ transplant recipients.</title>
        <authorList>
            <person name="Nguyen M.H."/>
            <person name="Kaul D."/>
            <person name="Muto C."/>
            <person name="Cheng S.J."/>
            <person name="Richter R.A."/>
            <person name="Bruno V.M."/>
            <person name="Liu G."/>
            <person name="Beyhan S."/>
            <person name="Sundermann A.J."/>
            <person name="Mounaud S."/>
            <person name="Pasculle A.W."/>
            <person name="Nierman W.C."/>
            <person name="Driscoll E."/>
            <person name="Cumbie R."/>
            <person name="Clancy C.J."/>
            <person name="Dupont C.L."/>
        </authorList>
    </citation>
    <scope>NUCLEOTIDE SEQUENCE [LARGE SCALE GENOMIC DNA]</scope>
    <source>
        <strain evidence="1 2">GL24</strain>
    </source>
</reference>
<gene>
    <name evidence="1" type="ORF">G6F50_001729</name>
</gene>
<accession>A0A9P6ZBZ4</accession>
<dbReference type="Proteomes" id="UP000740926">
    <property type="component" value="Unassembled WGS sequence"/>
</dbReference>
<organism evidence="1 2">
    <name type="scientific">Rhizopus delemar</name>
    <dbReference type="NCBI Taxonomy" id="936053"/>
    <lineage>
        <taxon>Eukaryota</taxon>
        <taxon>Fungi</taxon>
        <taxon>Fungi incertae sedis</taxon>
        <taxon>Mucoromycota</taxon>
        <taxon>Mucoromycotina</taxon>
        <taxon>Mucoromycetes</taxon>
        <taxon>Mucorales</taxon>
        <taxon>Mucorineae</taxon>
        <taxon>Rhizopodaceae</taxon>
        <taxon>Rhizopus</taxon>
    </lineage>
</organism>
<evidence type="ECO:0000313" key="2">
    <source>
        <dbReference type="Proteomes" id="UP000740926"/>
    </source>
</evidence>
<keyword evidence="2" id="KW-1185">Reference proteome</keyword>
<proteinExistence type="predicted"/>
<name>A0A9P6ZBZ4_9FUNG</name>
<comment type="caution">
    <text evidence="1">The sequence shown here is derived from an EMBL/GenBank/DDBJ whole genome shotgun (WGS) entry which is preliminary data.</text>
</comment>
<evidence type="ECO:0000313" key="1">
    <source>
        <dbReference type="EMBL" id="KAG1574719.1"/>
    </source>
</evidence>